<evidence type="ECO:0008006" key="7">
    <source>
        <dbReference type="Google" id="ProtNLM"/>
    </source>
</evidence>
<evidence type="ECO:0000256" key="1">
    <source>
        <dbReference type="ARBA" id="ARBA00004496"/>
    </source>
</evidence>
<gene>
    <name evidence="5" type="ORF">BOKJ2_LOCUS13963</name>
</gene>
<dbReference type="SUPFAM" id="SSF46579">
    <property type="entry name" value="Prefoldin"/>
    <property type="match status" value="1"/>
</dbReference>
<evidence type="ECO:0000256" key="4">
    <source>
        <dbReference type="SAM" id="Coils"/>
    </source>
</evidence>
<dbReference type="EMBL" id="CAJFCW020000006">
    <property type="protein sequence ID" value="CAG9127482.1"/>
    <property type="molecule type" value="Genomic_DNA"/>
</dbReference>
<evidence type="ECO:0000256" key="3">
    <source>
        <dbReference type="ARBA" id="ARBA00023186"/>
    </source>
</evidence>
<dbReference type="Proteomes" id="UP000783686">
    <property type="component" value="Unassembled WGS sequence"/>
</dbReference>
<feature type="coiled-coil region" evidence="4">
    <location>
        <begin position="82"/>
        <end position="116"/>
    </location>
</feature>
<comment type="caution">
    <text evidence="5">The sequence shown here is derived from an EMBL/GenBank/DDBJ whole genome shotgun (WGS) entry which is preliminary data.</text>
</comment>
<keyword evidence="4" id="KW-0175">Coiled coil</keyword>
<reference evidence="5" key="1">
    <citation type="submission" date="2020-09" db="EMBL/GenBank/DDBJ databases">
        <authorList>
            <person name="Kikuchi T."/>
        </authorList>
    </citation>
    <scope>NUCLEOTIDE SEQUENCE</scope>
    <source>
        <strain evidence="5">SH1</strain>
    </source>
</reference>
<evidence type="ECO:0000256" key="2">
    <source>
        <dbReference type="ARBA" id="ARBA00022490"/>
    </source>
</evidence>
<evidence type="ECO:0000313" key="6">
    <source>
        <dbReference type="Proteomes" id="UP000614601"/>
    </source>
</evidence>
<dbReference type="PANTHER" id="PTHR21162:SF0">
    <property type="entry name" value="P53 AND DNA DAMAGE-REGULATED PROTEIN 1"/>
    <property type="match status" value="1"/>
</dbReference>
<dbReference type="OrthoDB" id="20282at2759"/>
<organism evidence="5 6">
    <name type="scientific">Bursaphelenchus okinawaensis</name>
    <dbReference type="NCBI Taxonomy" id="465554"/>
    <lineage>
        <taxon>Eukaryota</taxon>
        <taxon>Metazoa</taxon>
        <taxon>Ecdysozoa</taxon>
        <taxon>Nematoda</taxon>
        <taxon>Chromadorea</taxon>
        <taxon>Rhabditida</taxon>
        <taxon>Tylenchina</taxon>
        <taxon>Tylenchomorpha</taxon>
        <taxon>Aphelenchoidea</taxon>
        <taxon>Aphelenchoididae</taxon>
        <taxon>Bursaphelenchus</taxon>
    </lineage>
</organism>
<sequence>MSFLEPNAEIGADIVRKLTEVQELGQKIVSLRRSVVDMDNKRSKLRESYHAIKRDEKSSGKKENFICICNDLMVEYPNEFALKSLNDDAQKLDKLIEETRKEIKEATGKLLELEGDRDLVDMGFDLKALSDQDFSEE</sequence>
<keyword evidence="2" id="KW-0963">Cytoplasm</keyword>
<evidence type="ECO:0000313" key="5">
    <source>
        <dbReference type="EMBL" id="CAD5230093.1"/>
    </source>
</evidence>
<name>A0A811LSM4_9BILA</name>
<accession>A0A811LSM4</accession>
<dbReference type="GO" id="GO:0005737">
    <property type="term" value="C:cytoplasm"/>
    <property type="evidence" value="ECO:0007669"/>
    <property type="project" value="UniProtKB-SubCell"/>
</dbReference>
<dbReference type="Proteomes" id="UP000614601">
    <property type="component" value="Unassembled WGS sequence"/>
</dbReference>
<comment type="subcellular location">
    <subcellularLocation>
        <location evidence="1">Cytoplasm</location>
    </subcellularLocation>
</comment>
<proteinExistence type="predicted"/>
<keyword evidence="3" id="KW-0143">Chaperone</keyword>
<keyword evidence="6" id="KW-1185">Reference proteome</keyword>
<dbReference type="InterPro" id="IPR030482">
    <property type="entry name" value="PDRG1"/>
</dbReference>
<dbReference type="CDD" id="cd22860">
    <property type="entry name" value="PDRG1"/>
    <property type="match status" value="1"/>
</dbReference>
<dbReference type="PANTHER" id="PTHR21162">
    <property type="entry name" value="P53 AND DNA DAMAGE-REGULATED PROTEIN"/>
    <property type="match status" value="1"/>
</dbReference>
<dbReference type="EMBL" id="CAJFDH010000006">
    <property type="protein sequence ID" value="CAD5230093.1"/>
    <property type="molecule type" value="Genomic_DNA"/>
</dbReference>
<protein>
    <recommendedName>
        <fullName evidence="7">P53 and DNA damage-regulated protein 1</fullName>
    </recommendedName>
</protein>
<dbReference type="AlphaFoldDB" id="A0A811LSM4"/>